<dbReference type="AlphaFoldDB" id="A0A9D1R4A4"/>
<gene>
    <name evidence="1" type="ORF">H9742_04215</name>
</gene>
<evidence type="ECO:0000313" key="2">
    <source>
        <dbReference type="Proteomes" id="UP000824265"/>
    </source>
</evidence>
<proteinExistence type="predicted"/>
<sequence length="119" mass="14410">MNCSAHDIADHHQFTVTSYYQTQYFIHKTNQQTEHKNRKNHSPFLQMKDRYCRHCFTFGENCRKEMRGKNQQYAEDYDKHNACHAVAPADDRLFIRHRFQKLRCPSGSIRFFVFLQLLH</sequence>
<dbReference type="Proteomes" id="UP000824265">
    <property type="component" value="Unassembled WGS sequence"/>
</dbReference>
<organism evidence="1 2">
    <name type="scientific">Candidatus Acetatifactor stercoripullorum</name>
    <dbReference type="NCBI Taxonomy" id="2838414"/>
    <lineage>
        <taxon>Bacteria</taxon>
        <taxon>Bacillati</taxon>
        <taxon>Bacillota</taxon>
        <taxon>Clostridia</taxon>
        <taxon>Lachnospirales</taxon>
        <taxon>Lachnospiraceae</taxon>
        <taxon>Acetatifactor</taxon>
    </lineage>
</organism>
<dbReference type="EMBL" id="DXGH01000025">
    <property type="protein sequence ID" value="HIW80725.1"/>
    <property type="molecule type" value="Genomic_DNA"/>
</dbReference>
<name>A0A9D1R4A4_9FIRM</name>
<comment type="caution">
    <text evidence="1">The sequence shown here is derived from an EMBL/GenBank/DDBJ whole genome shotgun (WGS) entry which is preliminary data.</text>
</comment>
<accession>A0A9D1R4A4</accession>
<evidence type="ECO:0000313" key="1">
    <source>
        <dbReference type="EMBL" id="HIW80725.1"/>
    </source>
</evidence>
<protein>
    <submittedName>
        <fullName evidence="1">Class Ib ribonucleoside-diphosphate reductase assembly flavoprotein NrdI</fullName>
    </submittedName>
</protein>
<reference evidence="1" key="2">
    <citation type="submission" date="2021-04" db="EMBL/GenBank/DDBJ databases">
        <authorList>
            <person name="Gilroy R."/>
        </authorList>
    </citation>
    <scope>NUCLEOTIDE SEQUENCE</scope>
    <source>
        <strain evidence="1">CHK195-6426</strain>
    </source>
</reference>
<reference evidence="1" key="1">
    <citation type="journal article" date="2021" name="PeerJ">
        <title>Extensive microbial diversity within the chicken gut microbiome revealed by metagenomics and culture.</title>
        <authorList>
            <person name="Gilroy R."/>
            <person name="Ravi A."/>
            <person name="Getino M."/>
            <person name="Pursley I."/>
            <person name="Horton D.L."/>
            <person name="Alikhan N.F."/>
            <person name="Baker D."/>
            <person name="Gharbi K."/>
            <person name="Hall N."/>
            <person name="Watson M."/>
            <person name="Adriaenssens E.M."/>
            <person name="Foster-Nyarko E."/>
            <person name="Jarju S."/>
            <person name="Secka A."/>
            <person name="Antonio M."/>
            <person name="Oren A."/>
            <person name="Chaudhuri R.R."/>
            <person name="La Ragione R."/>
            <person name="Hildebrand F."/>
            <person name="Pallen M.J."/>
        </authorList>
    </citation>
    <scope>NUCLEOTIDE SEQUENCE</scope>
    <source>
        <strain evidence="1">CHK195-6426</strain>
    </source>
</reference>